<proteinExistence type="predicted"/>
<feature type="compositionally biased region" description="Basic and acidic residues" evidence="2">
    <location>
        <begin position="288"/>
        <end position="301"/>
    </location>
</feature>
<protein>
    <submittedName>
        <fullName evidence="3">Uncharacterized protein</fullName>
    </submittedName>
</protein>
<evidence type="ECO:0000256" key="1">
    <source>
        <dbReference type="SAM" id="Coils"/>
    </source>
</evidence>
<feature type="region of interest" description="Disordered" evidence="2">
    <location>
        <begin position="279"/>
        <end position="316"/>
    </location>
</feature>
<sequence>MPTNSIIDHGNTHALAMKYAAAAAAGGRFPTASFDEMSAASSAREDFLLVLISSTSGSPTQVKNQNRALTIVEACGVQPEVLDASDPANALVRDELCDMSGIRGRFPQFFLVQGDRTSFFADFAELEHMNEEGTLAEWLGMELPTAKPSALANAKFIRKDQDPRISKSFCIKDQGNVESDMDCDDEYAGSSNTEDLFNVELVSKAMNSVNANDTIPKKQFDQQQQEQQQYDGRGNENDNKNSIILSIPTESIDQEEWSDPMLLERYEDEILALEDYLQEQEEQDEEENQYKKEELQKKTDKALGTQQQGAEFDNAPSDACVYESPILLRPISSHEDRFGLNERKKQGDKKESHQPICKNKSEPFISISSVATTSTITPTSCSSQSRSPNQFRRLGNQANDNSPSHLSLHSQLSHQKNNDKNIPFNVSMETTSPTRSESKQLLEAEIEKLQRKCEALTAERYIMEGQLKEARQKNYENEQHSAATFQQNRGTVHKFQLQQTLRCGYCRSVFKSNPSSIYAPIASQSCGHSICRNCCHKRLSSARRRRDEDTLSSSERLRNTISSDLFMCVDINQVYSGSFEEQQHHQREGESCPLCLAPKAFRHGKLYLNESLCMVLKLLDP</sequence>
<feature type="compositionally biased region" description="Low complexity" evidence="2">
    <location>
        <begin position="404"/>
        <end position="415"/>
    </location>
</feature>
<keyword evidence="1" id="KW-0175">Coiled coil</keyword>
<evidence type="ECO:0000256" key="2">
    <source>
        <dbReference type="SAM" id="MobiDB-lite"/>
    </source>
</evidence>
<feature type="region of interest" description="Disordered" evidence="2">
    <location>
        <begin position="375"/>
        <end position="438"/>
    </location>
</feature>
<feature type="region of interest" description="Disordered" evidence="2">
    <location>
        <begin position="333"/>
        <end position="360"/>
    </location>
</feature>
<feature type="compositionally biased region" description="Low complexity" evidence="2">
    <location>
        <begin position="375"/>
        <end position="385"/>
    </location>
</feature>
<dbReference type="EMBL" id="HBIX01016461">
    <property type="protein sequence ID" value="CAE0719154.1"/>
    <property type="molecule type" value="Transcribed_RNA"/>
</dbReference>
<dbReference type="InterPro" id="IPR013083">
    <property type="entry name" value="Znf_RING/FYVE/PHD"/>
</dbReference>
<dbReference type="AlphaFoldDB" id="A0A7S4EK16"/>
<feature type="region of interest" description="Disordered" evidence="2">
    <location>
        <begin position="214"/>
        <end position="241"/>
    </location>
</feature>
<feature type="compositionally biased region" description="Polar residues" evidence="2">
    <location>
        <begin position="386"/>
        <end position="403"/>
    </location>
</feature>
<evidence type="ECO:0000313" key="3">
    <source>
        <dbReference type="EMBL" id="CAE0719154.1"/>
    </source>
</evidence>
<reference evidence="3" key="1">
    <citation type="submission" date="2021-01" db="EMBL/GenBank/DDBJ databases">
        <authorList>
            <person name="Corre E."/>
            <person name="Pelletier E."/>
            <person name="Niang G."/>
            <person name="Scheremetjew M."/>
            <person name="Finn R."/>
            <person name="Kale V."/>
            <person name="Holt S."/>
            <person name="Cochrane G."/>
            <person name="Meng A."/>
            <person name="Brown T."/>
            <person name="Cohen L."/>
        </authorList>
    </citation>
    <scope>NUCLEOTIDE SEQUENCE</scope>
    <source>
        <strain evidence="3">10249 10 AB</strain>
    </source>
</reference>
<dbReference type="PROSITE" id="PS51354">
    <property type="entry name" value="GLUTAREDOXIN_2"/>
    <property type="match status" value="1"/>
</dbReference>
<accession>A0A7S4EK16</accession>
<organism evidence="3">
    <name type="scientific">Pseudo-nitzschia australis</name>
    <dbReference type="NCBI Taxonomy" id="44445"/>
    <lineage>
        <taxon>Eukaryota</taxon>
        <taxon>Sar</taxon>
        <taxon>Stramenopiles</taxon>
        <taxon>Ochrophyta</taxon>
        <taxon>Bacillariophyta</taxon>
        <taxon>Bacillariophyceae</taxon>
        <taxon>Bacillariophycidae</taxon>
        <taxon>Bacillariales</taxon>
        <taxon>Bacillariaceae</taxon>
        <taxon>Pseudo-nitzschia</taxon>
    </lineage>
</organism>
<feature type="coiled-coil region" evidence="1">
    <location>
        <begin position="439"/>
        <end position="466"/>
    </location>
</feature>
<dbReference type="Gene3D" id="3.40.30.10">
    <property type="entry name" value="Glutaredoxin"/>
    <property type="match status" value="1"/>
</dbReference>
<name>A0A7S4EK16_9STRA</name>
<feature type="compositionally biased region" description="Basic and acidic residues" evidence="2">
    <location>
        <begin position="333"/>
        <end position="353"/>
    </location>
</feature>
<dbReference type="Gene3D" id="3.30.40.10">
    <property type="entry name" value="Zinc/RING finger domain, C3HC4 (zinc finger)"/>
    <property type="match status" value="1"/>
</dbReference>
<gene>
    <name evidence="3" type="ORF">PAUS00366_LOCUS11908</name>
</gene>